<evidence type="ECO:0000256" key="3">
    <source>
        <dbReference type="ARBA" id="ARBA00022448"/>
    </source>
</evidence>
<dbReference type="GO" id="GO:0016020">
    <property type="term" value="C:membrane"/>
    <property type="evidence" value="ECO:0007669"/>
    <property type="project" value="UniProtKB-SubCell"/>
</dbReference>
<keyword evidence="4 8" id="KW-0812">Transmembrane</keyword>
<feature type="transmembrane region" description="Helical" evidence="8">
    <location>
        <begin position="116"/>
        <end position="133"/>
    </location>
</feature>
<feature type="transmembrane region" description="Helical" evidence="8">
    <location>
        <begin position="413"/>
        <end position="432"/>
    </location>
</feature>
<feature type="transmembrane region" description="Helical" evidence="8">
    <location>
        <begin position="377"/>
        <end position="401"/>
    </location>
</feature>
<dbReference type="InterPro" id="IPR005829">
    <property type="entry name" value="Sugar_transporter_CS"/>
</dbReference>
<feature type="transmembrane region" description="Helical" evidence="8">
    <location>
        <begin position="55"/>
        <end position="75"/>
    </location>
</feature>
<dbReference type="SUPFAM" id="SSF103473">
    <property type="entry name" value="MFS general substrate transporter"/>
    <property type="match status" value="1"/>
</dbReference>
<feature type="transmembrane region" description="Helical" evidence="8">
    <location>
        <begin position="145"/>
        <end position="168"/>
    </location>
</feature>
<comment type="subcellular location">
    <subcellularLocation>
        <location evidence="1">Membrane</location>
        <topology evidence="1">Multi-pass membrane protein</topology>
    </subcellularLocation>
</comment>
<dbReference type="FunFam" id="1.20.1250.20:FF:000134">
    <property type="entry name" value="MFS sugar transporter protein"/>
    <property type="match status" value="1"/>
</dbReference>
<dbReference type="InterPro" id="IPR050360">
    <property type="entry name" value="MFS_Sugar_Transporters"/>
</dbReference>
<sequence>MRTFRVPRINYPPRYVSAAAIASTGGILNGLDTGVIGPVTTMKSFTDEFGHPSPAIHGMIVSSILLSMAFASLFAGSLSDNLGRTRAIALGALLFAIGATVEAGASILGLFIFGRLIAGIGQGFFLSTLVVYICEISPAKHRGLLASLIQFFITSGLVVGYFACYGTVRVQSSFSWRFPIALQSGIALFLTALFLFYLPESPRWLHHHGHRAAAEAVCARLGISIIESDAETEGEGHPYDRSNVEELSTFSARLRHHYERNVHNLRLILGPGARKQALLGVFLMSMQQLSGIDGVIYYAPLLFKQAGLSSSTASFLASGVSAILICLASIPAFLYADKIGRRASALYGGSMLAAIMALIGSLYASNSVHPVSGAGRWVVIVSIYLFSITYSMTWALGLKIYSSEIQSVSTRATVTSIAQSANCMTNFFVAYITPTLLNASSFGMYFLFCGCIVITVVIGALFMPETRGQPLESIAEAFSHHSARSTTLMRLLLRFVAFIRGFSERHAYRHGASTTTTTATVVRGPGTPEL</sequence>
<evidence type="ECO:0000256" key="8">
    <source>
        <dbReference type="SAM" id="Phobius"/>
    </source>
</evidence>
<dbReference type="InterPro" id="IPR003663">
    <property type="entry name" value="Sugar/inositol_transpt"/>
</dbReference>
<evidence type="ECO:0000256" key="7">
    <source>
        <dbReference type="RuleBase" id="RU003346"/>
    </source>
</evidence>
<feature type="domain" description="Major facilitator superfamily (MFS) profile" evidence="9">
    <location>
        <begin position="18"/>
        <end position="467"/>
    </location>
</feature>
<keyword evidence="3 7" id="KW-0813">Transport</keyword>
<comment type="similarity">
    <text evidence="2 7">Belongs to the major facilitator superfamily. Sugar transporter (TC 2.A.1.1) family.</text>
</comment>
<evidence type="ECO:0000256" key="5">
    <source>
        <dbReference type="ARBA" id="ARBA00022989"/>
    </source>
</evidence>
<proteinExistence type="inferred from homology"/>
<accession>A0A0G2HVK7</accession>
<evidence type="ECO:0000256" key="4">
    <source>
        <dbReference type="ARBA" id="ARBA00022692"/>
    </source>
</evidence>
<reference evidence="11" key="1">
    <citation type="journal article" date="2015" name="PLoS Genet.">
        <title>The dynamic genome and transcriptome of the human fungal pathogen Blastomyces and close relative Emmonsia.</title>
        <authorList>
            <person name="Munoz J.F."/>
            <person name="Gauthier G.M."/>
            <person name="Desjardins C.A."/>
            <person name="Gallo J.E."/>
            <person name="Holder J."/>
            <person name="Sullivan T.D."/>
            <person name="Marty A.J."/>
            <person name="Carmen J.C."/>
            <person name="Chen Z."/>
            <person name="Ding L."/>
            <person name="Gujja S."/>
            <person name="Magrini V."/>
            <person name="Misas E."/>
            <person name="Mitreva M."/>
            <person name="Priest M."/>
            <person name="Saif S."/>
            <person name="Whiston E.A."/>
            <person name="Young S."/>
            <person name="Zeng Q."/>
            <person name="Goldman W.E."/>
            <person name="Mardis E.R."/>
            <person name="Taylor J.W."/>
            <person name="McEwen J.G."/>
            <person name="Clay O.K."/>
            <person name="Klein B.S."/>
            <person name="Cuomo C.A."/>
        </authorList>
    </citation>
    <scope>NUCLEOTIDE SEQUENCE [LARGE SCALE GENOMIC DNA]</scope>
    <source>
        <strain evidence="11">UAMH 3008</strain>
    </source>
</reference>
<evidence type="ECO:0000313" key="11">
    <source>
        <dbReference type="Proteomes" id="UP000034164"/>
    </source>
</evidence>
<feature type="transmembrane region" description="Helical" evidence="8">
    <location>
        <begin position="277"/>
        <end position="299"/>
    </location>
</feature>
<feature type="transmembrane region" description="Helical" evidence="8">
    <location>
        <begin position="311"/>
        <end position="334"/>
    </location>
</feature>
<dbReference type="PANTHER" id="PTHR48022">
    <property type="entry name" value="PLASTIDIC GLUCOSE TRANSPORTER 4"/>
    <property type="match status" value="1"/>
</dbReference>
<comment type="caution">
    <text evidence="10">The sequence shown here is derived from an EMBL/GenBank/DDBJ whole genome shotgun (WGS) entry which is preliminary data.</text>
</comment>
<keyword evidence="5 8" id="KW-1133">Transmembrane helix</keyword>
<dbReference type="VEuPathDB" id="FungiDB:EMCG_00424"/>
<evidence type="ECO:0000259" key="9">
    <source>
        <dbReference type="PROSITE" id="PS50850"/>
    </source>
</evidence>
<dbReference type="PROSITE" id="PS00217">
    <property type="entry name" value="SUGAR_TRANSPORT_2"/>
    <property type="match status" value="1"/>
</dbReference>
<keyword evidence="6 8" id="KW-0472">Membrane</keyword>
<name>A0A0G2HVK7_9EURO</name>
<dbReference type="PRINTS" id="PR00171">
    <property type="entry name" value="SUGRTRNSPORT"/>
</dbReference>
<dbReference type="NCBIfam" id="TIGR00879">
    <property type="entry name" value="SP"/>
    <property type="match status" value="1"/>
</dbReference>
<evidence type="ECO:0000256" key="1">
    <source>
        <dbReference type="ARBA" id="ARBA00004141"/>
    </source>
</evidence>
<evidence type="ECO:0000256" key="6">
    <source>
        <dbReference type="ARBA" id="ARBA00023136"/>
    </source>
</evidence>
<dbReference type="EMBL" id="LCZI01001147">
    <property type="protein sequence ID" value="KKZ62257.1"/>
    <property type="molecule type" value="Genomic_DNA"/>
</dbReference>
<organism evidence="10 11">
    <name type="scientific">[Emmonsia] crescens</name>
    <dbReference type="NCBI Taxonomy" id="73230"/>
    <lineage>
        <taxon>Eukaryota</taxon>
        <taxon>Fungi</taxon>
        <taxon>Dikarya</taxon>
        <taxon>Ascomycota</taxon>
        <taxon>Pezizomycotina</taxon>
        <taxon>Eurotiomycetes</taxon>
        <taxon>Eurotiomycetidae</taxon>
        <taxon>Onygenales</taxon>
        <taxon>Ajellomycetaceae</taxon>
        <taxon>Emergomyces</taxon>
    </lineage>
</organism>
<dbReference type="InterPro" id="IPR020846">
    <property type="entry name" value="MFS_dom"/>
</dbReference>
<dbReference type="OrthoDB" id="5399138at2759"/>
<gene>
    <name evidence="10" type="ORF">EMCG_00424</name>
</gene>
<dbReference type="Proteomes" id="UP000034164">
    <property type="component" value="Unassembled WGS sequence"/>
</dbReference>
<protein>
    <recommendedName>
        <fullName evidence="9">Major facilitator superfamily (MFS) profile domain-containing protein</fullName>
    </recommendedName>
</protein>
<dbReference type="PROSITE" id="PS50850">
    <property type="entry name" value="MFS"/>
    <property type="match status" value="1"/>
</dbReference>
<dbReference type="AlphaFoldDB" id="A0A0G2HVK7"/>
<dbReference type="Pfam" id="PF00083">
    <property type="entry name" value="Sugar_tr"/>
    <property type="match status" value="1"/>
</dbReference>
<dbReference type="Gene3D" id="1.20.1250.20">
    <property type="entry name" value="MFS general substrate transporter like domains"/>
    <property type="match status" value="1"/>
</dbReference>
<dbReference type="InterPro" id="IPR005828">
    <property type="entry name" value="MFS_sugar_transport-like"/>
</dbReference>
<dbReference type="PROSITE" id="PS00216">
    <property type="entry name" value="SUGAR_TRANSPORT_1"/>
    <property type="match status" value="1"/>
</dbReference>
<feature type="transmembrane region" description="Helical" evidence="8">
    <location>
        <begin position="444"/>
        <end position="463"/>
    </location>
</feature>
<evidence type="ECO:0000256" key="2">
    <source>
        <dbReference type="ARBA" id="ARBA00010992"/>
    </source>
</evidence>
<feature type="transmembrane region" description="Helical" evidence="8">
    <location>
        <begin position="180"/>
        <end position="198"/>
    </location>
</feature>
<evidence type="ECO:0000313" key="10">
    <source>
        <dbReference type="EMBL" id="KKZ62257.1"/>
    </source>
</evidence>
<feature type="transmembrane region" description="Helical" evidence="8">
    <location>
        <begin position="346"/>
        <end position="365"/>
    </location>
</feature>
<dbReference type="PANTHER" id="PTHR48022:SF2">
    <property type="entry name" value="PLASTIDIC GLUCOSE TRANSPORTER 4"/>
    <property type="match status" value="1"/>
</dbReference>
<dbReference type="InterPro" id="IPR036259">
    <property type="entry name" value="MFS_trans_sf"/>
</dbReference>
<dbReference type="GO" id="GO:0005351">
    <property type="term" value="F:carbohydrate:proton symporter activity"/>
    <property type="evidence" value="ECO:0007669"/>
    <property type="project" value="TreeGrafter"/>
</dbReference>
<feature type="transmembrane region" description="Helical" evidence="8">
    <location>
        <begin position="87"/>
        <end position="110"/>
    </location>
</feature>